<keyword evidence="6" id="KW-1015">Disulfide bond</keyword>
<evidence type="ECO:0000256" key="6">
    <source>
        <dbReference type="ARBA" id="ARBA00023157"/>
    </source>
</evidence>
<dbReference type="InterPro" id="IPR047526">
    <property type="entry name" value="TNR19/27/EDAR"/>
</dbReference>
<dbReference type="OrthoDB" id="10017617at2759"/>
<dbReference type="GO" id="GO:0038023">
    <property type="term" value="F:signaling receptor activity"/>
    <property type="evidence" value="ECO:0007669"/>
    <property type="project" value="InterPro"/>
</dbReference>
<dbReference type="AlphaFoldDB" id="A0A9D3N1K6"/>
<dbReference type="Proteomes" id="UP000824219">
    <property type="component" value="Linkage Group LG28"/>
</dbReference>
<dbReference type="PANTHER" id="PTHR12120">
    <property type="entry name" value="TNFR-CYS DOMAIN-CONTAINING PROTEIN"/>
    <property type="match status" value="1"/>
</dbReference>
<evidence type="ECO:0000256" key="2">
    <source>
        <dbReference type="ARBA" id="ARBA00022692"/>
    </source>
</evidence>
<dbReference type="PROSITE" id="PS00652">
    <property type="entry name" value="TNFR_NGFR_1"/>
    <property type="match status" value="1"/>
</dbReference>
<reference evidence="12 13" key="1">
    <citation type="submission" date="2021-06" db="EMBL/GenBank/DDBJ databases">
        <title>Chromosome-level genome assembly of the red-tail catfish (Hemibagrus wyckioides).</title>
        <authorList>
            <person name="Shao F."/>
        </authorList>
    </citation>
    <scope>NUCLEOTIDE SEQUENCE [LARGE SCALE GENOMIC DNA]</scope>
    <source>
        <strain evidence="12">EC202008001</strain>
        <tissue evidence="12">Blood</tissue>
    </source>
</reference>
<feature type="domain" description="TNFR-Cys" evidence="11">
    <location>
        <begin position="52"/>
        <end position="91"/>
    </location>
</feature>
<keyword evidence="4 10" id="KW-1133">Transmembrane helix</keyword>
<feature type="transmembrane region" description="Helical" evidence="10">
    <location>
        <begin position="147"/>
        <end position="169"/>
    </location>
</feature>
<sequence>MKASSLSLQMDCAEDEFSLHGECRTCPRCPPGYELKQECGYGVGGASVCGVCERRWFKEDWGSHSCRMCQNCHRLNRQEITTCTHTHNAVCGDCLPGFYSKRRLDGLQDLECLPCGSAHIRHTQCETKGTTVKTWSSEAPPLNAATMMTACVTAAVMATVLLIIMVLMCRGFNTLRKTFKGCLSPRSHRDIAAASVSVATEYSMTQEAEYGCLDVPASSLPVEHSALFSDITSCGVITQATRSHHRGSGWAGHGPVECTEREILHGEKRTPMSEVLFVTENMSRSLQGEHPQLSPQEHLAGADATANTANTENTPRTANNASERS</sequence>
<dbReference type="EMBL" id="JAHKSW010000028">
    <property type="protein sequence ID" value="KAG7314334.1"/>
    <property type="molecule type" value="Genomic_DNA"/>
</dbReference>
<evidence type="ECO:0000256" key="1">
    <source>
        <dbReference type="ARBA" id="ARBA00004167"/>
    </source>
</evidence>
<dbReference type="PANTHER" id="PTHR12120:SF1">
    <property type="entry name" value="TUMOR NECROSIS FACTOR RECEPTOR SUPERFAMILY MEMBER 19"/>
    <property type="match status" value="1"/>
</dbReference>
<evidence type="ECO:0000256" key="9">
    <source>
        <dbReference type="SAM" id="MobiDB-lite"/>
    </source>
</evidence>
<protein>
    <recommendedName>
        <fullName evidence="11">TNFR-Cys domain-containing protein</fullName>
    </recommendedName>
</protein>
<name>A0A9D3N1K6_9TELE</name>
<evidence type="ECO:0000256" key="8">
    <source>
        <dbReference type="ARBA" id="ARBA00023180"/>
    </source>
</evidence>
<dbReference type="GO" id="GO:0043123">
    <property type="term" value="P:positive regulation of canonical NF-kappaB signal transduction"/>
    <property type="evidence" value="ECO:0007669"/>
    <property type="project" value="InterPro"/>
</dbReference>
<gene>
    <name evidence="12" type="ORF">KOW79_021637</name>
</gene>
<dbReference type="Gene3D" id="2.10.50.10">
    <property type="entry name" value="Tumor Necrosis Factor Receptor, subunit A, domain 2"/>
    <property type="match status" value="2"/>
</dbReference>
<evidence type="ECO:0000256" key="5">
    <source>
        <dbReference type="ARBA" id="ARBA00023136"/>
    </source>
</evidence>
<comment type="caution">
    <text evidence="12">The sequence shown here is derived from an EMBL/GenBank/DDBJ whole genome shotgun (WGS) entry which is preliminary data.</text>
</comment>
<dbReference type="GO" id="GO:0005886">
    <property type="term" value="C:plasma membrane"/>
    <property type="evidence" value="ECO:0007669"/>
    <property type="project" value="TreeGrafter"/>
</dbReference>
<evidence type="ECO:0000256" key="7">
    <source>
        <dbReference type="ARBA" id="ARBA00023170"/>
    </source>
</evidence>
<evidence type="ECO:0000256" key="10">
    <source>
        <dbReference type="SAM" id="Phobius"/>
    </source>
</evidence>
<accession>A0A9D3N1K6</accession>
<keyword evidence="3" id="KW-0677">Repeat</keyword>
<dbReference type="InterPro" id="IPR001368">
    <property type="entry name" value="TNFR/NGFR_Cys_rich_reg"/>
</dbReference>
<evidence type="ECO:0000256" key="4">
    <source>
        <dbReference type="ARBA" id="ARBA00022989"/>
    </source>
</evidence>
<keyword evidence="2 10" id="KW-0812">Transmembrane</keyword>
<proteinExistence type="predicted"/>
<evidence type="ECO:0000313" key="12">
    <source>
        <dbReference type="EMBL" id="KAG7314334.1"/>
    </source>
</evidence>
<keyword evidence="13" id="KW-1185">Reference proteome</keyword>
<dbReference type="Pfam" id="PF00020">
    <property type="entry name" value="TNFR_c6"/>
    <property type="match status" value="1"/>
</dbReference>
<evidence type="ECO:0000256" key="3">
    <source>
        <dbReference type="ARBA" id="ARBA00022737"/>
    </source>
</evidence>
<feature type="region of interest" description="Disordered" evidence="9">
    <location>
        <begin position="284"/>
        <end position="325"/>
    </location>
</feature>
<keyword evidence="5 10" id="KW-0472">Membrane</keyword>
<keyword evidence="8" id="KW-0325">Glycoprotein</keyword>
<organism evidence="12 13">
    <name type="scientific">Hemibagrus wyckioides</name>
    <dbReference type="NCBI Taxonomy" id="337641"/>
    <lineage>
        <taxon>Eukaryota</taxon>
        <taxon>Metazoa</taxon>
        <taxon>Chordata</taxon>
        <taxon>Craniata</taxon>
        <taxon>Vertebrata</taxon>
        <taxon>Euteleostomi</taxon>
        <taxon>Actinopterygii</taxon>
        <taxon>Neopterygii</taxon>
        <taxon>Teleostei</taxon>
        <taxon>Ostariophysi</taxon>
        <taxon>Siluriformes</taxon>
        <taxon>Bagridae</taxon>
        <taxon>Hemibagrus</taxon>
    </lineage>
</organism>
<dbReference type="SMART" id="SM00208">
    <property type="entry name" value="TNFR"/>
    <property type="match status" value="2"/>
</dbReference>
<evidence type="ECO:0000259" key="11">
    <source>
        <dbReference type="PROSITE" id="PS00652"/>
    </source>
</evidence>
<feature type="compositionally biased region" description="Low complexity" evidence="9">
    <location>
        <begin position="301"/>
        <end position="325"/>
    </location>
</feature>
<comment type="subcellular location">
    <subcellularLocation>
        <location evidence="1">Membrane</location>
        <topology evidence="1">Single-pass membrane protein</topology>
    </subcellularLocation>
</comment>
<keyword evidence="7" id="KW-0675">Receptor</keyword>
<dbReference type="GO" id="GO:0046330">
    <property type="term" value="P:positive regulation of JNK cascade"/>
    <property type="evidence" value="ECO:0007669"/>
    <property type="project" value="InterPro"/>
</dbReference>
<evidence type="ECO:0000313" key="13">
    <source>
        <dbReference type="Proteomes" id="UP000824219"/>
    </source>
</evidence>